<organism evidence="2 3">
    <name type="scientific">Puccinia sorghi</name>
    <dbReference type="NCBI Taxonomy" id="27349"/>
    <lineage>
        <taxon>Eukaryota</taxon>
        <taxon>Fungi</taxon>
        <taxon>Dikarya</taxon>
        <taxon>Basidiomycota</taxon>
        <taxon>Pucciniomycotina</taxon>
        <taxon>Pucciniomycetes</taxon>
        <taxon>Pucciniales</taxon>
        <taxon>Pucciniaceae</taxon>
        <taxon>Puccinia</taxon>
    </lineage>
</organism>
<name>A0A0L6UTI5_9BASI</name>
<accession>A0A0L6UTI5</accession>
<evidence type="ECO:0000313" key="2">
    <source>
        <dbReference type="EMBL" id="KNZ51562.1"/>
    </source>
</evidence>
<feature type="transmembrane region" description="Helical" evidence="1">
    <location>
        <begin position="264"/>
        <end position="291"/>
    </location>
</feature>
<dbReference type="EMBL" id="LAVV01008950">
    <property type="protein sequence ID" value="KNZ51562.1"/>
    <property type="molecule type" value="Genomic_DNA"/>
</dbReference>
<dbReference type="Proteomes" id="UP000037035">
    <property type="component" value="Unassembled WGS sequence"/>
</dbReference>
<dbReference type="AlphaFoldDB" id="A0A0L6UTI5"/>
<keyword evidence="1" id="KW-0472">Membrane</keyword>
<gene>
    <name evidence="2" type="ORF">VP01_3903g2</name>
</gene>
<feature type="transmembrane region" description="Helical" evidence="1">
    <location>
        <begin position="112"/>
        <end position="133"/>
    </location>
</feature>
<feature type="transmembrane region" description="Helical" evidence="1">
    <location>
        <begin position="297"/>
        <end position="316"/>
    </location>
</feature>
<dbReference type="VEuPathDB" id="FungiDB:VP01_3903g2"/>
<proteinExistence type="predicted"/>
<evidence type="ECO:0000313" key="3">
    <source>
        <dbReference type="Proteomes" id="UP000037035"/>
    </source>
</evidence>
<keyword evidence="3" id="KW-1185">Reference proteome</keyword>
<feature type="transmembrane region" description="Helical" evidence="1">
    <location>
        <begin position="21"/>
        <end position="41"/>
    </location>
</feature>
<keyword evidence="1" id="KW-1133">Transmembrane helix</keyword>
<comment type="caution">
    <text evidence="2">The sequence shown here is derived from an EMBL/GenBank/DDBJ whole genome shotgun (WGS) entry which is preliminary data.</text>
</comment>
<reference evidence="2 3" key="1">
    <citation type="submission" date="2015-08" db="EMBL/GenBank/DDBJ databases">
        <title>Next Generation Sequencing and Analysis of the Genome of Puccinia sorghi L Schw, the Causal Agent of Maize Common Rust.</title>
        <authorList>
            <person name="Rochi L."/>
            <person name="Burguener G."/>
            <person name="Darino M."/>
            <person name="Turjanski A."/>
            <person name="Kreff E."/>
            <person name="Dieguez M.J."/>
            <person name="Sacco F."/>
        </authorList>
    </citation>
    <scope>NUCLEOTIDE SEQUENCE [LARGE SCALE GENOMIC DNA]</scope>
    <source>
        <strain evidence="2 3">RO10H11247</strain>
    </source>
</reference>
<keyword evidence="1" id="KW-0812">Transmembrane</keyword>
<evidence type="ECO:0000256" key="1">
    <source>
        <dbReference type="SAM" id="Phobius"/>
    </source>
</evidence>
<protein>
    <submittedName>
        <fullName evidence="2">Uncharacterized protein</fullName>
    </submittedName>
</protein>
<sequence length="335" mass="38892">MQSKPDVEALIKELYHILWSCRIILILHNCSFFLFHFNLYIENYVCGLHPHSPDAQPHHSHPQSPDVNKTIQTPMNTKTNSKIKNLTMVVMMVVETLMNMNMKITTTKSTMMIGIPSLSFLFSIFVLLLLHFLHQFSIYSLSFSYWRNSSSLASPECNIIIYPLLISQHKLHKFAYIDVLAELLCSLHSDCASKLGQTFGEWQLSQFSFETSRISSPAIQYITKDLDAGHKPGSCNFLHHFCFSSLSTYSLTNVDLETWKAFRVFFLFLFLFLFFLFFQSMSTVIYAPTFWRHLSSLALRFFSLFFSSQFTLIPAIHRMFLSFVLKDYPSQNPVK</sequence>